<keyword evidence="12" id="KW-1185">Reference proteome</keyword>
<dbReference type="InterPro" id="IPR001594">
    <property type="entry name" value="Palmitoyltrfase_DHHC"/>
</dbReference>
<comment type="similarity">
    <text evidence="10">Belongs to the DHHC palmitoyltransferase family.</text>
</comment>
<evidence type="ECO:0000256" key="9">
    <source>
        <dbReference type="ARBA" id="ARBA00048048"/>
    </source>
</evidence>
<evidence type="ECO:0000256" key="2">
    <source>
        <dbReference type="ARBA" id="ARBA00022679"/>
    </source>
</evidence>
<dbReference type="PANTHER" id="PTHR22883:SF43">
    <property type="entry name" value="PALMITOYLTRANSFERASE APP"/>
    <property type="match status" value="1"/>
</dbReference>
<evidence type="ECO:0000256" key="10">
    <source>
        <dbReference type="RuleBase" id="RU079119"/>
    </source>
</evidence>
<comment type="catalytic activity">
    <reaction evidence="9 10">
        <text>L-cysteinyl-[protein] + hexadecanoyl-CoA = S-hexadecanoyl-L-cysteinyl-[protein] + CoA</text>
        <dbReference type="Rhea" id="RHEA:36683"/>
        <dbReference type="Rhea" id="RHEA-COMP:10131"/>
        <dbReference type="Rhea" id="RHEA-COMP:11032"/>
        <dbReference type="ChEBI" id="CHEBI:29950"/>
        <dbReference type="ChEBI" id="CHEBI:57287"/>
        <dbReference type="ChEBI" id="CHEBI:57379"/>
        <dbReference type="ChEBI" id="CHEBI:74151"/>
        <dbReference type="EC" id="2.3.1.225"/>
    </reaction>
</comment>
<dbReference type="Proteomes" id="UP000694941">
    <property type="component" value="Unplaced"/>
</dbReference>
<proteinExistence type="inferred from homology"/>
<comment type="subcellular location">
    <subcellularLocation>
        <location evidence="1">Endomembrane system</location>
        <topology evidence="1">Multi-pass membrane protein</topology>
    </subcellularLocation>
</comment>
<keyword evidence="4 10" id="KW-1133">Transmembrane helix</keyword>
<evidence type="ECO:0000259" key="11">
    <source>
        <dbReference type="Pfam" id="PF01529"/>
    </source>
</evidence>
<evidence type="ECO:0000256" key="7">
    <source>
        <dbReference type="ARBA" id="ARBA00023288"/>
    </source>
</evidence>
<evidence type="ECO:0000313" key="12">
    <source>
        <dbReference type="Proteomes" id="UP000694941"/>
    </source>
</evidence>
<evidence type="ECO:0000256" key="8">
    <source>
        <dbReference type="ARBA" id="ARBA00023315"/>
    </source>
</evidence>
<keyword evidence="2 10" id="KW-0808">Transferase</keyword>
<dbReference type="PROSITE" id="PS50216">
    <property type="entry name" value="DHHC"/>
    <property type="match status" value="1"/>
</dbReference>
<keyword evidence="7" id="KW-0449">Lipoprotein</keyword>
<keyword evidence="6" id="KW-0564">Palmitate</keyword>
<organism evidence="12 13">
    <name type="scientific">Limulus polyphemus</name>
    <name type="common">Atlantic horseshoe crab</name>
    <dbReference type="NCBI Taxonomy" id="6850"/>
    <lineage>
        <taxon>Eukaryota</taxon>
        <taxon>Metazoa</taxon>
        <taxon>Ecdysozoa</taxon>
        <taxon>Arthropoda</taxon>
        <taxon>Chelicerata</taxon>
        <taxon>Merostomata</taxon>
        <taxon>Xiphosura</taxon>
        <taxon>Limulidae</taxon>
        <taxon>Limulus</taxon>
    </lineage>
</organism>
<protein>
    <recommendedName>
        <fullName evidence="10">Palmitoyltransferase</fullName>
        <ecNumber evidence="10">2.3.1.225</ecNumber>
    </recommendedName>
</protein>
<evidence type="ECO:0000313" key="13">
    <source>
        <dbReference type="RefSeq" id="XP_022258027.1"/>
    </source>
</evidence>
<dbReference type="PANTHER" id="PTHR22883">
    <property type="entry name" value="ZINC FINGER DHHC DOMAIN CONTAINING PROTEIN"/>
    <property type="match status" value="1"/>
</dbReference>
<evidence type="ECO:0000256" key="6">
    <source>
        <dbReference type="ARBA" id="ARBA00023139"/>
    </source>
</evidence>
<evidence type="ECO:0000256" key="1">
    <source>
        <dbReference type="ARBA" id="ARBA00004127"/>
    </source>
</evidence>
<dbReference type="Pfam" id="PF01529">
    <property type="entry name" value="DHHC"/>
    <property type="match status" value="1"/>
</dbReference>
<feature type="transmembrane region" description="Helical" evidence="10">
    <location>
        <begin position="177"/>
        <end position="200"/>
    </location>
</feature>
<feature type="transmembrane region" description="Helical" evidence="10">
    <location>
        <begin position="220"/>
        <end position="239"/>
    </location>
</feature>
<keyword evidence="5 10" id="KW-0472">Membrane</keyword>
<keyword evidence="8 10" id="KW-0012">Acyltransferase</keyword>
<dbReference type="InterPro" id="IPR039859">
    <property type="entry name" value="PFA4/ZDH16/20/ERF2-like"/>
</dbReference>
<comment type="domain">
    <text evidence="10">The DHHC domain is required for palmitoyltransferase activity.</text>
</comment>
<sequence>MSHVTKKWEVLPGRNKFCCDGRVMMARQVGVFYFTVALIVVTCTLFFVFDCPFLSEEISPVIPVVAGVLFLFVMSTLLRTSFSDPGVIPRATAEEAADIERQIELPNGSTSPTYRPPPRTKEVVVRGQTVKLKYCFTCKIFRPPRASHCSLCDNCVDRFDHHCPWVGNCVGRRNYRYFYMFIMSLAFLCVFIFSCIITHLVLLSRRNGFLDAVKDSPASVIEGVVCFFSVWSILGLAGFHTYLTTSNQTTNEDIKGSFSSRRGQDIFNPYSRGSFMCNCVAMICGPEPPSLLDRRGIAVPDGQVSLRGNYGSLKSSQQKVTKYKGQFRKLIV</sequence>
<evidence type="ECO:0000256" key="3">
    <source>
        <dbReference type="ARBA" id="ARBA00022692"/>
    </source>
</evidence>
<dbReference type="EC" id="2.3.1.225" evidence="10"/>
<dbReference type="GeneID" id="106473918"/>
<name>A0ABM1TQ71_LIMPO</name>
<gene>
    <name evidence="13" type="primary">LOC106473918</name>
</gene>
<feature type="transmembrane region" description="Helical" evidence="10">
    <location>
        <begin position="61"/>
        <end position="78"/>
    </location>
</feature>
<feature type="transmembrane region" description="Helical" evidence="10">
    <location>
        <begin position="31"/>
        <end position="49"/>
    </location>
</feature>
<reference evidence="13" key="1">
    <citation type="submission" date="2025-08" db="UniProtKB">
        <authorList>
            <consortium name="RefSeq"/>
        </authorList>
    </citation>
    <scope>IDENTIFICATION</scope>
    <source>
        <tissue evidence="13">Muscle</tissue>
    </source>
</reference>
<feature type="domain" description="Palmitoyltransferase DHHC" evidence="11">
    <location>
        <begin position="131"/>
        <end position="255"/>
    </location>
</feature>
<dbReference type="RefSeq" id="XP_022258027.1">
    <property type="nucleotide sequence ID" value="XM_022402319.1"/>
</dbReference>
<keyword evidence="3 10" id="KW-0812">Transmembrane</keyword>
<evidence type="ECO:0000256" key="5">
    <source>
        <dbReference type="ARBA" id="ARBA00023136"/>
    </source>
</evidence>
<accession>A0ABM1TQ71</accession>
<evidence type="ECO:0000256" key="4">
    <source>
        <dbReference type="ARBA" id="ARBA00022989"/>
    </source>
</evidence>